<keyword evidence="5 7" id="KW-1133">Transmembrane helix</keyword>
<feature type="transmembrane region" description="Helical" evidence="7">
    <location>
        <begin position="424"/>
        <end position="443"/>
    </location>
</feature>
<dbReference type="Proteomes" id="UP000182769">
    <property type="component" value="Unassembled WGS sequence"/>
</dbReference>
<keyword evidence="2" id="KW-0813">Transport</keyword>
<dbReference type="InterPro" id="IPR000515">
    <property type="entry name" value="MetI-like"/>
</dbReference>
<evidence type="ECO:0000256" key="5">
    <source>
        <dbReference type="ARBA" id="ARBA00022989"/>
    </source>
</evidence>
<feature type="transmembrane region" description="Helical" evidence="7">
    <location>
        <begin position="298"/>
        <end position="329"/>
    </location>
</feature>
<feature type="transmembrane region" description="Helical" evidence="7">
    <location>
        <begin position="210"/>
        <end position="230"/>
    </location>
</feature>
<feature type="transmembrane region" description="Helical" evidence="7">
    <location>
        <begin position="9"/>
        <end position="30"/>
    </location>
</feature>
<reference evidence="10" key="1">
    <citation type="submission" date="2015-08" db="EMBL/GenBank/DDBJ databases">
        <authorList>
            <person name="Varghese N."/>
        </authorList>
    </citation>
    <scope>NUCLEOTIDE SEQUENCE [LARGE SCALE GENOMIC DNA]</scope>
    <source>
        <strain evidence="10">JCM 18476</strain>
    </source>
</reference>
<dbReference type="InterPro" id="IPR035906">
    <property type="entry name" value="MetI-like_sf"/>
</dbReference>
<feature type="transmembrane region" description="Helical" evidence="7">
    <location>
        <begin position="150"/>
        <end position="173"/>
    </location>
</feature>
<comment type="subcellular location">
    <subcellularLocation>
        <location evidence="1">Cell membrane</location>
        <topology evidence="1">Multi-pass membrane protein</topology>
    </subcellularLocation>
</comment>
<feature type="transmembrane region" description="Helical" evidence="7">
    <location>
        <begin position="470"/>
        <end position="491"/>
    </location>
</feature>
<keyword evidence="4 7" id="KW-0812">Transmembrane</keyword>
<keyword evidence="10" id="KW-1185">Reference proteome</keyword>
<dbReference type="PANTHER" id="PTHR30183:SF6">
    <property type="entry name" value="INNER MEMBRANE ABC TRANSPORTER PERMEASE PROTEIN YNJC"/>
    <property type="match status" value="1"/>
</dbReference>
<evidence type="ECO:0000256" key="1">
    <source>
        <dbReference type="ARBA" id="ARBA00004651"/>
    </source>
</evidence>
<keyword evidence="6 7" id="KW-0472">Membrane</keyword>
<keyword evidence="3" id="KW-1003">Cell membrane</keyword>
<dbReference type="STRING" id="1137284.GCA_001418205_01194"/>
<feature type="transmembrane region" description="Helical" evidence="7">
    <location>
        <begin position="109"/>
        <end position="130"/>
    </location>
</feature>
<evidence type="ECO:0000256" key="7">
    <source>
        <dbReference type="SAM" id="Phobius"/>
    </source>
</evidence>
<dbReference type="EMBL" id="CYHG01000003">
    <property type="protein sequence ID" value="CUB03345.1"/>
    <property type="molecule type" value="Genomic_DNA"/>
</dbReference>
<gene>
    <name evidence="9" type="ORF">Ga0061065_103195</name>
</gene>
<dbReference type="Gene3D" id="1.10.3720.10">
    <property type="entry name" value="MetI-like"/>
    <property type="match status" value="2"/>
</dbReference>
<protein>
    <submittedName>
        <fullName evidence="9">ABC-type uncharacterized transport system YnjBCD, permease component</fullName>
    </submittedName>
</protein>
<name>A0A0K6IJR4_9GAMM</name>
<evidence type="ECO:0000256" key="6">
    <source>
        <dbReference type="ARBA" id="ARBA00023136"/>
    </source>
</evidence>
<evidence type="ECO:0000313" key="9">
    <source>
        <dbReference type="EMBL" id="CUB03345.1"/>
    </source>
</evidence>
<evidence type="ECO:0000313" key="10">
    <source>
        <dbReference type="Proteomes" id="UP000182769"/>
    </source>
</evidence>
<proteinExistence type="predicted"/>
<dbReference type="GO" id="GO:0005886">
    <property type="term" value="C:plasma membrane"/>
    <property type="evidence" value="ECO:0007669"/>
    <property type="project" value="UniProtKB-SubCell"/>
</dbReference>
<dbReference type="SUPFAM" id="SSF161098">
    <property type="entry name" value="MetI-like"/>
    <property type="match status" value="2"/>
</dbReference>
<evidence type="ECO:0000256" key="3">
    <source>
        <dbReference type="ARBA" id="ARBA00022475"/>
    </source>
</evidence>
<dbReference type="PROSITE" id="PS50928">
    <property type="entry name" value="ABC_TM1"/>
    <property type="match status" value="1"/>
</dbReference>
<evidence type="ECO:0000256" key="4">
    <source>
        <dbReference type="ARBA" id="ARBA00022692"/>
    </source>
</evidence>
<dbReference type="PANTHER" id="PTHR30183">
    <property type="entry name" value="MOLYBDENUM TRANSPORT SYSTEM PERMEASE PROTEIN MODB"/>
    <property type="match status" value="1"/>
</dbReference>
<feature type="transmembrane region" description="Helical" evidence="7">
    <location>
        <begin position="66"/>
        <end position="88"/>
    </location>
</feature>
<evidence type="ECO:0000259" key="8">
    <source>
        <dbReference type="PROSITE" id="PS50928"/>
    </source>
</evidence>
<feature type="domain" description="ABC transmembrane type-1" evidence="8">
    <location>
        <begin position="58"/>
        <end position="274"/>
    </location>
</feature>
<feature type="transmembrane region" description="Helical" evidence="7">
    <location>
        <begin position="250"/>
        <end position="277"/>
    </location>
</feature>
<dbReference type="GO" id="GO:0055085">
    <property type="term" value="P:transmembrane transport"/>
    <property type="evidence" value="ECO:0007669"/>
    <property type="project" value="InterPro"/>
</dbReference>
<accession>A0A0K6IJR4</accession>
<dbReference type="OrthoDB" id="7852521at2"/>
<evidence type="ECO:0000256" key="2">
    <source>
        <dbReference type="ARBA" id="ARBA00022448"/>
    </source>
</evidence>
<feature type="transmembrane region" description="Helical" evidence="7">
    <location>
        <begin position="530"/>
        <end position="551"/>
    </location>
</feature>
<dbReference type="AlphaFoldDB" id="A0A0K6IJR4"/>
<feature type="transmembrane region" description="Helical" evidence="7">
    <location>
        <begin position="354"/>
        <end position="380"/>
    </location>
</feature>
<feature type="transmembrane region" description="Helical" evidence="7">
    <location>
        <begin position="392"/>
        <end position="418"/>
    </location>
</feature>
<sequence length="565" mass="63106">MLSMLQRPLYWLIILGISMPLLLGLIGVVLPSFGYDPALGQLDFHGQHWQQLFHQSEFWSGLRLSLGSGLLATLFAYWFASSLIMVSFDKPWFTRLQAAITPILSIPHASITIGALFLLAPSGWLVRIISPWLTGFERPPNWLTVQDPNGLALIIALVIKEMPYLMFAMAAALTQLQPDKTLQAARLLGYERLTAWHFTLLPQVFRLMRLPIFMVLAFNMTVVDVATIIGPNTPSTLAVTLLRWFNDPTLLLRGQASAAALVLALMVLLCILVWLLVYRAIHHWRQLHAMSGGRSSWLRYWTLTGATGAAFTLCLTILSLVVLPIWAFAQRWRFPDTWPASWTLDNLSRAGDRLVSLSAASFSLALCSALIGLILALLLLEHERKYQRSDGTVIILFSWVLLPQVTLLFGIQVGLLFLNWNGNWFSVLGLHVLYSLPYVYLTLKAPYLAFNEAYLQQANRLRATPLRNFILIKLALLKAPIAASLAIVFSVSVAQYLPTLLAGEGRINTLTTEAVARAASGDRKLVSVLALAQAILPLICFMLATMIPRYWTTGRLALRRQFCSN</sequence>
<organism evidence="9 10">
    <name type="scientific">Marinomonas fungiae</name>
    <dbReference type="NCBI Taxonomy" id="1137284"/>
    <lineage>
        <taxon>Bacteria</taxon>
        <taxon>Pseudomonadati</taxon>
        <taxon>Pseudomonadota</taxon>
        <taxon>Gammaproteobacteria</taxon>
        <taxon>Oceanospirillales</taxon>
        <taxon>Oceanospirillaceae</taxon>
        <taxon>Marinomonas</taxon>
    </lineage>
</organism>